<dbReference type="Proteomes" id="UP001258017">
    <property type="component" value="Unassembled WGS sequence"/>
</dbReference>
<evidence type="ECO:0000313" key="1">
    <source>
        <dbReference type="EMBL" id="KAK2579969.1"/>
    </source>
</evidence>
<organism evidence="1 2">
    <name type="scientific">Odynerus spinipes</name>
    <dbReference type="NCBI Taxonomy" id="1348599"/>
    <lineage>
        <taxon>Eukaryota</taxon>
        <taxon>Metazoa</taxon>
        <taxon>Ecdysozoa</taxon>
        <taxon>Arthropoda</taxon>
        <taxon>Hexapoda</taxon>
        <taxon>Insecta</taxon>
        <taxon>Pterygota</taxon>
        <taxon>Neoptera</taxon>
        <taxon>Endopterygota</taxon>
        <taxon>Hymenoptera</taxon>
        <taxon>Apocrita</taxon>
        <taxon>Aculeata</taxon>
        <taxon>Vespoidea</taxon>
        <taxon>Vespidae</taxon>
        <taxon>Eumeninae</taxon>
        <taxon>Odynerus</taxon>
    </lineage>
</organism>
<proteinExistence type="predicted"/>
<sequence>MHRGLKRSFDLDSGSFNLMQRPSIKLNGRNIVTACKLNISALVAVPARAGYTDTKQSLLMHTLAAAALPAPVPKHVDRELA</sequence>
<comment type="caution">
    <text evidence="1">The sequence shown here is derived from an EMBL/GenBank/DDBJ whole genome shotgun (WGS) entry which is preliminary data.</text>
</comment>
<protein>
    <submittedName>
        <fullName evidence="1">Uncharacterized protein</fullName>
    </submittedName>
</protein>
<name>A0AAD9RHV8_9HYME</name>
<evidence type="ECO:0000313" key="2">
    <source>
        <dbReference type="Proteomes" id="UP001258017"/>
    </source>
</evidence>
<dbReference type="EMBL" id="JAIFRP010000072">
    <property type="protein sequence ID" value="KAK2579969.1"/>
    <property type="molecule type" value="Genomic_DNA"/>
</dbReference>
<accession>A0AAD9RHV8</accession>
<gene>
    <name evidence="1" type="ORF">KPH14_000948</name>
</gene>
<dbReference type="AlphaFoldDB" id="A0AAD9RHV8"/>
<reference evidence="1" key="2">
    <citation type="journal article" date="2023" name="Commun. Biol.">
        <title>Intrasexual cuticular hydrocarbon dimorphism in a wasp sheds light on hydrocarbon biosynthesis genes in Hymenoptera.</title>
        <authorList>
            <person name="Moris V.C."/>
            <person name="Podsiadlowski L."/>
            <person name="Martin S."/>
            <person name="Oeyen J.P."/>
            <person name="Donath A."/>
            <person name="Petersen M."/>
            <person name="Wilbrandt J."/>
            <person name="Misof B."/>
            <person name="Liedtke D."/>
            <person name="Thamm M."/>
            <person name="Scheiner R."/>
            <person name="Schmitt T."/>
            <person name="Niehuis O."/>
        </authorList>
    </citation>
    <scope>NUCLEOTIDE SEQUENCE</scope>
    <source>
        <strain evidence="1">GBR_01_08_01A</strain>
    </source>
</reference>
<reference evidence="1" key="1">
    <citation type="submission" date="2021-08" db="EMBL/GenBank/DDBJ databases">
        <authorList>
            <person name="Misof B."/>
            <person name="Oliver O."/>
            <person name="Podsiadlowski L."/>
            <person name="Donath A."/>
            <person name="Peters R."/>
            <person name="Mayer C."/>
            <person name="Rust J."/>
            <person name="Gunkel S."/>
            <person name="Lesny P."/>
            <person name="Martin S."/>
            <person name="Oeyen J.P."/>
            <person name="Petersen M."/>
            <person name="Panagiotis P."/>
            <person name="Wilbrandt J."/>
            <person name="Tanja T."/>
        </authorList>
    </citation>
    <scope>NUCLEOTIDE SEQUENCE</scope>
    <source>
        <strain evidence="1">GBR_01_08_01A</strain>
        <tissue evidence="1">Thorax + abdomen</tissue>
    </source>
</reference>
<keyword evidence="2" id="KW-1185">Reference proteome</keyword>